<dbReference type="PANTHER" id="PTHR22922:SF19">
    <property type="entry name" value="CAPRIN HOMOLOG"/>
    <property type="match status" value="1"/>
</dbReference>
<proteinExistence type="predicted"/>
<keyword evidence="2" id="KW-1185">Reference proteome</keyword>
<dbReference type="EMBL" id="LRGB01003295">
    <property type="protein sequence ID" value="KZS03363.1"/>
    <property type="molecule type" value="Genomic_DNA"/>
</dbReference>
<name>A0A164KLA2_9CRUS</name>
<dbReference type="SUPFAM" id="SSF58104">
    <property type="entry name" value="Methyl-accepting chemotaxis protein (MCP) signaling domain"/>
    <property type="match status" value="1"/>
</dbReference>
<dbReference type="InterPro" id="IPR028816">
    <property type="entry name" value="Caprin"/>
</dbReference>
<organism evidence="1 2">
    <name type="scientific">Daphnia magna</name>
    <dbReference type="NCBI Taxonomy" id="35525"/>
    <lineage>
        <taxon>Eukaryota</taxon>
        <taxon>Metazoa</taxon>
        <taxon>Ecdysozoa</taxon>
        <taxon>Arthropoda</taxon>
        <taxon>Crustacea</taxon>
        <taxon>Branchiopoda</taxon>
        <taxon>Diplostraca</taxon>
        <taxon>Cladocera</taxon>
        <taxon>Anomopoda</taxon>
        <taxon>Daphniidae</taxon>
        <taxon>Daphnia</taxon>
    </lineage>
</organism>
<evidence type="ECO:0000313" key="1">
    <source>
        <dbReference type="EMBL" id="KZS03363.1"/>
    </source>
</evidence>
<dbReference type="AlphaFoldDB" id="A0A164KLA2"/>
<sequence>MFLAVMTGPTPTRSKEIIAYQGVIFKSEGEVAFSDSEWVVVTDFTFDPVDRMTKTLFDLLDGKVGAMTYQYDGAEDKFKKALQHQVELRARSNLEKLKTSHRRLNELKAAVSSEGSRTKRALVDGGGKILSWLFGVSTQEELEHVNDHVEKLSTETTSIVHAMEVHASLINETLWETKAVADAVVELQTAFAQVENEAKKIDQKIGGITHEIERQRLAAVKVENAFRQIESAIAWIDESIENFAIGLATMAMERLPATLFPPLQVQAVLRDIKAILPTGWSLSPSVQAGDTWKVYKEAKVIVAAISNGLRIFIHLPVFEFPLSFTLYEVISLPRPVNNSTQGAQFHPLPSFLAVASDRQAFVELTASDSSRCLSSTTSICPISRAINRKHRESSCAMALFLKDDKKSRMQCSTRLAQWTGQQTVYLGHRRWGYSTDQETTITITCPNGRGKTSTLIKREPFDVFEVPMACTAHTDDWIFQASLKKNVRHSLTNESLPSLAELEEVGKVPQEPDSKEIDPAIEPEIKNWKHKPLISRRVTTQNHVTLMGEHLRIIEEEEKARRSSNRHEKIRTWKQVKTPGAARLRRIAKQPKLAKQDVTVM</sequence>
<evidence type="ECO:0000313" key="2">
    <source>
        <dbReference type="Proteomes" id="UP000076858"/>
    </source>
</evidence>
<comment type="caution">
    <text evidence="1">The sequence shown here is derived from an EMBL/GenBank/DDBJ whole genome shotgun (WGS) entry which is preliminary data.</text>
</comment>
<reference evidence="1 2" key="1">
    <citation type="submission" date="2016-03" db="EMBL/GenBank/DDBJ databases">
        <title>EvidentialGene: Evidence-directed Construction of Genes on Genomes.</title>
        <authorList>
            <person name="Gilbert D.G."/>
            <person name="Choi J.-H."/>
            <person name="Mockaitis K."/>
            <person name="Colbourne J."/>
            <person name="Pfrender M."/>
        </authorList>
    </citation>
    <scope>NUCLEOTIDE SEQUENCE [LARGE SCALE GENOMIC DNA]</scope>
    <source>
        <strain evidence="1 2">Xinb3</strain>
        <tissue evidence="1">Complete organism</tissue>
    </source>
</reference>
<accession>A0A164KLA2</accession>
<dbReference type="OrthoDB" id="6363548at2759"/>
<dbReference type="Pfam" id="PF12259">
    <property type="entry name" value="Baculo_F"/>
    <property type="match status" value="1"/>
</dbReference>
<dbReference type="InterPro" id="IPR022048">
    <property type="entry name" value="Envelope_fusion-like"/>
</dbReference>
<dbReference type="GO" id="GO:0005737">
    <property type="term" value="C:cytoplasm"/>
    <property type="evidence" value="ECO:0007669"/>
    <property type="project" value="TreeGrafter"/>
</dbReference>
<dbReference type="PANTHER" id="PTHR22922">
    <property type="entry name" value="GPI-ANCHORED PROTEIN P137"/>
    <property type="match status" value="1"/>
</dbReference>
<dbReference type="Proteomes" id="UP000076858">
    <property type="component" value="Unassembled WGS sequence"/>
</dbReference>
<dbReference type="GO" id="GO:0003723">
    <property type="term" value="F:RNA binding"/>
    <property type="evidence" value="ECO:0007669"/>
    <property type="project" value="TreeGrafter"/>
</dbReference>
<gene>
    <name evidence="1" type="ORF">APZ42_033927</name>
</gene>
<protein>
    <submittedName>
        <fullName evidence="1">Uncharacterized protein</fullName>
    </submittedName>
</protein>